<dbReference type="WBParaSite" id="BXY_1605300.1">
    <property type="protein sequence ID" value="BXY_1605300.1"/>
    <property type="gene ID" value="BXY_1605300"/>
</dbReference>
<dbReference type="Proteomes" id="UP000582659">
    <property type="component" value="Unassembled WGS sequence"/>
</dbReference>
<dbReference type="OrthoDB" id="5920342at2759"/>
<evidence type="ECO:0000256" key="6">
    <source>
        <dbReference type="ARBA" id="ARBA00073031"/>
    </source>
</evidence>
<evidence type="ECO:0000313" key="12">
    <source>
        <dbReference type="WBParaSite" id="BXY_1605300.1"/>
    </source>
</evidence>
<dbReference type="SMART" id="SM00883">
    <property type="entry name" value="Cpn10"/>
    <property type="match status" value="1"/>
</dbReference>
<accession>A0A1I7SSN6</accession>
<evidence type="ECO:0000313" key="11">
    <source>
        <dbReference type="Proteomes" id="UP000659654"/>
    </source>
</evidence>
<evidence type="ECO:0000256" key="8">
    <source>
        <dbReference type="RuleBase" id="RU003479"/>
    </source>
</evidence>
<reference evidence="9" key="2">
    <citation type="submission" date="2020-09" db="EMBL/GenBank/DDBJ databases">
        <authorList>
            <person name="Kikuchi T."/>
        </authorList>
    </citation>
    <scope>NUCLEOTIDE SEQUENCE</scope>
    <source>
        <strain evidence="9">Ka4C1</strain>
    </source>
</reference>
<evidence type="ECO:0000256" key="5">
    <source>
        <dbReference type="ARBA" id="ARBA00031971"/>
    </source>
</evidence>
<keyword evidence="11" id="KW-1185">Reference proteome</keyword>
<dbReference type="CDD" id="cd00320">
    <property type="entry name" value="cpn10"/>
    <property type="match status" value="1"/>
</dbReference>
<organism evidence="10 12">
    <name type="scientific">Bursaphelenchus xylophilus</name>
    <name type="common">Pinewood nematode worm</name>
    <name type="synonym">Aphelenchoides xylophilus</name>
    <dbReference type="NCBI Taxonomy" id="6326"/>
    <lineage>
        <taxon>Eukaryota</taxon>
        <taxon>Metazoa</taxon>
        <taxon>Ecdysozoa</taxon>
        <taxon>Nematoda</taxon>
        <taxon>Chromadorea</taxon>
        <taxon>Rhabditida</taxon>
        <taxon>Tylenchina</taxon>
        <taxon>Tylenchomorpha</taxon>
        <taxon>Aphelenchoidea</taxon>
        <taxon>Aphelenchoididae</taxon>
        <taxon>Bursaphelenchus</taxon>
    </lineage>
</organism>
<dbReference type="GO" id="GO:0005739">
    <property type="term" value="C:mitochondrion"/>
    <property type="evidence" value="ECO:0007669"/>
    <property type="project" value="TreeGrafter"/>
</dbReference>
<reference evidence="12" key="1">
    <citation type="submission" date="2016-11" db="UniProtKB">
        <authorList>
            <consortium name="WormBaseParasite"/>
        </authorList>
    </citation>
    <scope>IDENTIFICATION</scope>
</reference>
<dbReference type="GO" id="GO:0051082">
    <property type="term" value="F:unfolded protein binding"/>
    <property type="evidence" value="ECO:0007669"/>
    <property type="project" value="TreeGrafter"/>
</dbReference>
<dbReference type="EMBL" id="CAJFCV020000002">
    <property type="protein sequence ID" value="CAG9097366.1"/>
    <property type="molecule type" value="Genomic_DNA"/>
</dbReference>
<evidence type="ECO:0000313" key="10">
    <source>
        <dbReference type="Proteomes" id="UP000095284"/>
    </source>
</evidence>
<dbReference type="EMBL" id="CAJFDI010000002">
    <property type="protein sequence ID" value="CAD5215477.1"/>
    <property type="molecule type" value="Genomic_DNA"/>
</dbReference>
<dbReference type="GO" id="GO:0046872">
    <property type="term" value="F:metal ion binding"/>
    <property type="evidence" value="ECO:0007669"/>
    <property type="project" value="TreeGrafter"/>
</dbReference>
<dbReference type="PROSITE" id="PS00681">
    <property type="entry name" value="CHAPERONINS_CPN10"/>
    <property type="match status" value="1"/>
</dbReference>
<gene>
    <name evidence="9" type="ORF">BXYJ_LOCUS4049</name>
</gene>
<dbReference type="SUPFAM" id="SSF50129">
    <property type="entry name" value="GroES-like"/>
    <property type="match status" value="1"/>
</dbReference>
<dbReference type="GO" id="GO:0005524">
    <property type="term" value="F:ATP binding"/>
    <property type="evidence" value="ECO:0007669"/>
    <property type="project" value="InterPro"/>
</dbReference>
<dbReference type="SMR" id="A0A1I7SSN6"/>
<name>A0A1I7SSN6_BURXY</name>
<dbReference type="InterPro" id="IPR011032">
    <property type="entry name" value="GroES-like_sf"/>
</dbReference>
<dbReference type="GO" id="GO:0051087">
    <property type="term" value="F:protein-folding chaperone binding"/>
    <property type="evidence" value="ECO:0007669"/>
    <property type="project" value="TreeGrafter"/>
</dbReference>
<proteinExistence type="inferred from homology"/>
<dbReference type="Proteomes" id="UP000659654">
    <property type="component" value="Unassembled WGS sequence"/>
</dbReference>
<dbReference type="Gene3D" id="2.30.33.40">
    <property type="entry name" value="GroES chaperonin"/>
    <property type="match status" value="1"/>
</dbReference>
<dbReference type="PRINTS" id="PR00297">
    <property type="entry name" value="CHAPERONIN10"/>
</dbReference>
<evidence type="ECO:0000313" key="9">
    <source>
        <dbReference type="EMBL" id="CAD5215477.1"/>
    </source>
</evidence>
<evidence type="ECO:0000256" key="1">
    <source>
        <dbReference type="ARBA" id="ARBA00006975"/>
    </source>
</evidence>
<dbReference type="PANTHER" id="PTHR10772">
    <property type="entry name" value="10 KDA HEAT SHOCK PROTEIN"/>
    <property type="match status" value="1"/>
</dbReference>
<dbReference type="Proteomes" id="UP000095284">
    <property type="component" value="Unplaced"/>
</dbReference>
<evidence type="ECO:0000256" key="4">
    <source>
        <dbReference type="ARBA" id="ARBA00029976"/>
    </source>
</evidence>
<dbReference type="HAMAP" id="MF_00580">
    <property type="entry name" value="CH10"/>
    <property type="match status" value="1"/>
</dbReference>
<dbReference type="GO" id="GO:0044183">
    <property type="term" value="F:protein folding chaperone"/>
    <property type="evidence" value="ECO:0007669"/>
    <property type="project" value="InterPro"/>
</dbReference>
<dbReference type="FunFam" id="2.30.33.40:FF:000001">
    <property type="entry name" value="10 kDa chaperonin"/>
    <property type="match status" value="1"/>
</dbReference>
<dbReference type="InterPro" id="IPR020818">
    <property type="entry name" value="Chaperonin_GroES"/>
</dbReference>
<evidence type="ECO:0000256" key="3">
    <source>
        <dbReference type="ARBA" id="ARBA00023186"/>
    </source>
</evidence>
<dbReference type="PANTHER" id="PTHR10772:SF0">
    <property type="entry name" value="10 KDA HEAT SHOCK PROTEIN, MITOCHONDRIAL"/>
    <property type="match status" value="1"/>
</dbReference>
<protein>
    <recommendedName>
        <fullName evidence="2">10 kDa heat shock protein, mitochondrial</fullName>
    </recommendedName>
    <alternativeName>
        <fullName evidence="4">10 kDa chaperonin</fullName>
    </alternativeName>
    <alternativeName>
        <fullName evidence="6">20 kDa chaperonin, chloroplastic</fullName>
    </alternativeName>
    <alternativeName>
        <fullName evidence="5">Chaperonin 10</fullName>
    </alternativeName>
    <alternativeName>
        <fullName evidence="7">Protein Cpn21</fullName>
    </alternativeName>
</protein>
<evidence type="ECO:0000256" key="7">
    <source>
        <dbReference type="ARBA" id="ARBA00079398"/>
    </source>
</evidence>
<evidence type="ECO:0000256" key="2">
    <source>
        <dbReference type="ARBA" id="ARBA00018842"/>
    </source>
</evidence>
<dbReference type="AlphaFoldDB" id="A0A1I7SSN6"/>
<keyword evidence="3 8" id="KW-0143">Chaperone</keyword>
<dbReference type="eggNOG" id="KOG1641">
    <property type="taxonomic scope" value="Eukaryota"/>
</dbReference>
<dbReference type="InterPro" id="IPR018369">
    <property type="entry name" value="Chaprnonin_Cpn10_CS"/>
</dbReference>
<dbReference type="Pfam" id="PF00166">
    <property type="entry name" value="Cpn10"/>
    <property type="match status" value="1"/>
</dbReference>
<dbReference type="InterPro" id="IPR037124">
    <property type="entry name" value="Chaperonin_GroES_sf"/>
</dbReference>
<sequence>MVFFSLLRHSEALRGLRPLYDRVLVERAAPKSKTPGGIMLPESETDKFHEGVVVAVGEGARTESGNVVPNQLKVKDRVILPLHGGQKIKVDNREICVYKEAEIVGVFE</sequence>
<comment type="similarity">
    <text evidence="1 8">Belongs to the GroES chaperonin family.</text>
</comment>